<accession>A0A1I2P6P9</accession>
<protein>
    <submittedName>
        <fullName evidence="11">TRAP-type mannitol/chloroaromatic compound transport system, small permease component</fullName>
    </submittedName>
</protein>
<evidence type="ECO:0000259" key="10">
    <source>
        <dbReference type="Pfam" id="PF04290"/>
    </source>
</evidence>
<evidence type="ECO:0000256" key="4">
    <source>
        <dbReference type="ARBA" id="ARBA00022519"/>
    </source>
</evidence>
<dbReference type="GO" id="GO:0022857">
    <property type="term" value="F:transmembrane transporter activity"/>
    <property type="evidence" value="ECO:0007669"/>
    <property type="project" value="TreeGrafter"/>
</dbReference>
<evidence type="ECO:0000256" key="1">
    <source>
        <dbReference type="ARBA" id="ARBA00004429"/>
    </source>
</evidence>
<evidence type="ECO:0000256" key="2">
    <source>
        <dbReference type="ARBA" id="ARBA00022448"/>
    </source>
</evidence>
<dbReference type="STRING" id="341036.SAMN05660649_00745"/>
<feature type="domain" description="Tripartite ATP-independent periplasmic transporters DctQ component" evidence="10">
    <location>
        <begin position="28"/>
        <end position="156"/>
    </location>
</feature>
<keyword evidence="5 9" id="KW-0812">Transmembrane</keyword>
<dbReference type="InterPro" id="IPR007387">
    <property type="entry name" value="TRAP_DctQ"/>
</dbReference>
<organism evidence="11 12">
    <name type="scientific">Desulfotruncus arcticus DSM 17038</name>
    <dbReference type="NCBI Taxonomy" id="1121424"/>
    <lineage>
        <taxon>Bacteria</taxon>
        <taxon>Bacillati</taxon>
        <taxon>Bacillota</taxon>
        <taxon>Clostridia</taxon>
        <taxon>Eubacteriales</taxon>
        <taxon>Desulfallaceae</taxon>
        <taxon>Desulfotruncus</taxon>
    </lineage>
</organism>
<keyword evidence="12" id="KW-1185">Reference proteome</keyword>
<feature type="transmembrane region" description="Helical" evidence="9">
    <location>
        <begin position="50"/>
        <end position="67"/>
    </location>
</feature>
<reference evidence="12" key="1">
    <citation type="submission" date="2016-10" db="EMBL/GenBank/DDBJ databases">
        <authorList>
            <person name="Varghese N."/>
            <person name="Submissions S."/>
        </authorList>
    </citation>
    <scope>NUCLEOTIDE SEQUENCE [LARGE SCALE GENOMIC DNA]</scope>
    <source>
        <strain evidence="12">DSM 17038</strain>
    </source>
</reference>
<comment type="similarity">
    <text evidence="8">Belongs to the TRAP transporter small permease family.</text>
</comment>
<dbReference type="EMBL" id="FOOX01000002">
    <property type="protein sequence ID" value="SFG11842.1"/>
    <property type="molecule type" value="Genomic_DNA"/>
</dbReference>
<feature type="transmembrane region" description="Helical" evidence="9">
    <location>
        <begin position="88"/>
        <end position="114"/>
    </location>
</feature>
<gene>
    <name evidence="11" type="ORF">SAMN05660649_00745</name>
</gene>
<evidence type="ECO:0000256" key="6">
    <source>
        <dbReference type="ARBA" id="ARBA00022989"/>
    </source>
</evidence>
<keyword evidence="6 9" id="KW-1133">Transmembrane helix</keyword>
<evidence type="ECO:0000256" key="9">
    <source>
        <dbReference type="SAM" id="Phobius"/>
    </source>
</evidence>
<name>A0A1I2P6P9_9FIRM</name>
<sequence length="177" mass="19742">MEKFTRLCDRLAQGCGYAAGFLMLLGLALILIEIVIRTLFSSTLYITEEYTAYLMVGITFLALSYTLKEKGHIRMVFLHTILKGKARIAVDIYAFTVGLVLCAVITATTALFFWDSVVSQSRSMQISATYLAIPQFFMPLGSFILTLQFAAELGRTIMLLRSDQLEEQKIESGALGR</sequence>
<evidence type="ECO:0000256" key="3">
    <source>
        <dbReference type="ARBA" id="ARBA00022475"/>
    </source>
</evidence>
<keyword evidence="2" id="KW-0813">Transport</keyword>
<keyword evidence="7 9" id="KW-0472">Membrane</keyword>
<dbReference type="Pfam" id="PF04290">
    <property type="entry name" value="DctQ"/>
    <property type="match status" value="1"/>
</dbReference>
<dbReference type="PANTHER" id="PTHR35011">
    <property type="entry name" value="2,3-DIKETO-L-GULONATE TRAP TRANSPORTER SMALL PERMEASE PROTEIN YIAM"/>
    <property type="match status" value="1"/>
</dbReference>
<evidence type="ECO:0000256" key="7">
    <source>
        <dbReference type="ARBA" id="ARBA00023136"/>
    </source>
</evidence>
<keyword evidence="3" id="KW-1003">Cell membrane</keyword>
<dbReference type="Proteomes" id="UP000199337">
    <property type="component" value="Unassembled WGS sequence"/>
</dbReference>
<keyword evidence="4" id="KW-0997">Cell inner membrane</keyword>
<dbReference type="OrthoDB" id="9814265at2"/>
<evidence type="ECO:0000256" key="8">
    <source>
        <dbReference type="ARBA" id="ARBA00038436"/>
    </source>
</evidence>
<proteinExistence type="inferred from homology"/>
<evidence type="ECO:0000313" key="11">
    <source>
        <dbReference type="EMBL" id="SFG11842.1"/>
    </source>
</evidence>
<evidence type="ECO:0000256" key="5">
    <source>
        <dbReference type="ARBA" id="ARBA00022692"/>
    </source>
</evidence>
<evidence type="ECO:0000313" key="12">
    <source>
        <dbReference type="Proteomes" id="UP000199337"/>
    </source>
</evidence>
<feature type="transmembrane region" description="Helical" evidence="9">
    <location>
        <begin position="21"/>
        <end position="44"/>
    </location>
</feature>
<dbReference type="GO" id="GO:0015740">
    <property type="term" value="P:C4-dicarboxylate transport"/>
    <property type="evidence" value="ECO:0007669"/>
    <property type="project" value="TreeGrafter"/>
</dbReference>
<comment type="subcellular location">
    <subcellularLocation>
        <location evidence="1">Cell inner membrane</location>
        <topology evidence="1">Multi-pass membrane protein</topology>
    </subcellularLocation>
</comment>
<dbReference type="PANTHER" id="PTHR35011:SF10">
    <property type="entry name" value="TRAP TRANSPORTER SMALL PERMEASE PROTEIN"/>
    <property type="match status" value="1"/>
</dbReference>
<dbReference type="GO" id="GO:0005886">
    <property type="term" value="C:plasma membrane"/>
    <property type="evidence" value="ECO:0007669"/>
    <property type="project" value="UniProtKB-SubCell"/>
</dbReference>
<dbReference type="RefSeq" id="WP_092468828.1">
    <property type="nucleotide sequence ID" value="NZ_FOOX01000002.1"/>
</dbReference>
<feature type="transmembrane region" description="Helical" evidence="9">
    <location>
        <begin position="126"/>
        <end position="151"/>
    </location>
</feature>
<dbReference type="AlphaFoldDB" id="A0A1I2P6P9"/>
<dbReference type="InterPro" id="IPR055348">
    <property type="entry name" value="DctQ"/>
</dbReference>